<accession>A0A382PSN2</accession>
<gene>
    <name evidence="4" type="ORF">METZ01_LOCUS328731</name>
</gene>
<evidence type="ECO:0000256" key="1">
    <source>
        <dbReference type="ARBA" id="ARBA00022448"/>
    </source>
</evidence>
<feature type="region of interest" description="Disordered" evidence="2">
    <location>
        <begin position="104"/>
        <end position="123"/>
    </location>
</feature>
<dbReference type="SUPFAM" id="SSF52540">
    <property type="entry name" value="P-loop containing nucleoside triphosphate hydrolases"/>
    <property type="match status" value="1"/>
</dbReference>
<proteinExistence type="predicted"/>
<organism evidence="4">
    <name type="scientific">marine metagenome</name>
    <dbReference type="NCBI Taxonomy" id="408172"/>
    <lineage>
        <taxon>unclassified sequences</taxon>
        <taxon>metagenomes</taxon>
        <taxon>ecological metagenomes</taxon>
    </lineage>
</organism>
<dbReference type="PANTHER" id="PTHR42781">
    <property type="entry name" value="SPERMIDINE/PUTRESCINE IMPORT ATP-BINDING PROTEIN POTA"/>
    <property type="match status" value="1"/>
</dbReference>
<feature type="domain" description="ABC transporter" evidence="3">
    <location>
        <begin position="19"/>
        <end position="115"/>
    </location>
</feature>
<evidence type="ECO:0000313" key="4">
    <source>
        <dbReference type="EMBL" id="SVC75877.1"/>
    </source>
</evidence>
<dbReference type="InterPro" id="IPR027417">
    <property type="entry name" value="P-loop_NTPase"/>
</dbReference>
<evidence type="ECO:0000256" key="2">
    <source>
        <dbReference type="SAM" id="MobiDB-lite"/>
    </source>
</evidence>
<keyword evidence="1" id="KW-0813">Transport</keyword>
<dbReference type="Pfam" id="PF00005">
    <property type="entry name" value="ABC_tran"/>
    <property type="match status" value="1"/>
</dbReference>
<evidence type="ECO:0000259" key="3">
    <source>
        <dbReference type="Pfam" id="PF00005"/>
    </source>
</evidence>
<reference evidence="4" key="1">
    <citation type="submission" date="2018-05" db="EMBL/GenBank/DDBJ databases">
        <authorList>
            <person name="Lanie J.A."/>
            <person name="Ng W.-L."/>
            <person name="Kazmierczak K.M."/>
            <person name="Andrzejewski T.M."/>
            <person name="Davidsen T.M."/>
            <person name="Wayne K.J."/>
            <person name="Tettelin H."/>
            <person name="Glass J.I."/>
            <person name="Rusch D."/>
            <person name="Podicherti R."/>
            <person name="Tsui H.-C.T."/>
            <person name="Winkler M.E."/>
        </authorList>
    </citation>
    <scope>NUCLEOTIDE SEQUENCE</scope>
</reference>
<dbReference type="EMBL" id="UINC01109211">
    <property type="protein sequence ID" value="SVC75877.1"/>
    <property type="molecule type" value="Genomic_DNA"/>
</dbReference>
<dbReference type="AlphaFoldDB" id="A0A382PSN2"/>
<dbReference type="GO" id="GO:0016887">
    <property type="term" value="F:ATP hydrolysis activity"/>
    <property type="evidence" value="ECO:0007669"/>
    <property type="project" value="InterPro"/>
</dbReference>
<protein>
    <recommendedName>
        <fullName evidence="3">ABC transporter domain-containing protein</fullName>
    </recommendedName>
</protein>
<dbReference type="Gene3D" id="3.40.50.300">
    <property type="entry name" value="P-loop containing nucleotide triphosphate hydrolases"/>
    <property type="match status" value="1"/>
</dbReference>
<sequence length="123" mass="13596">MPVAEGWVKCRVGGFPLEVGWRIEEGKVLVLFGPSGAGKTTTLRAIAGLVRPEEGRVELGGRVVYDSSAGVSVPVHGRQVGYLTQQYHLFPHLNVRENIGYGLSQRRQPKARSEVDRLSRMLR</sequence>
<name>A0A382PSN2_9ZZZZ</name>
<feature type="non-terminal residue" evidence="4">
    <location>
        <position position="123"/>
    </location>
</feature>
<dbReference type="GO" id="GO:0005524">
    <property type="term" value="F:ATP binding"/>
    <property type="evidence" value="ECO:0007669"/>
    <property type="project" value="InterPro"/>
</dbReference>
<feature type="compositionally biased region" description="Basic and acidic residues" evidence="2">
    <location>
        <begin position="111"/>
        <end position="123"/>
    </location>
</feature>
<dbReference type="InterPro" id="IPR003439">
    <property type="entry name" value="ABC_transporter-like_ATP-bd"/>
</dbReference>
<dbReference type="InterPro" id="IPR050093">
    <property type="entry name" value="ABC_SmlMolc_Importer"/>
</dbReference>
<dbReference type="PANTHER" id="PTHR42781:SF4">
    <property type="entry name" value="SPERMIDINE_PUTRESCINE IMPORT ATP-BINDING PROTEIN POTA"/>
    <property type="match status" value="1"/>
</dbReference>